<evidence type="ECO:0000313" key="4">
    <source>
        <dbReference type="Proteomes" id="UP000632858"/>
    </source>
</evidence>
<feature type="domain" description="DUF4136" evidence="2">
    <location>
        <begin position="31"/>
        <end position="182"/>
    </location>
</feature>
<reference evidence="3" key="1">
    <citation type="journal article" date="2014" name="Int. J. Syst. Evol. Microbiol.">
        <title>Complete genome sequence of Corynebacterium casei LMG S-19264T (=DSM 44701T), isolated from a smear-ripened cheese.</title>
        <authorList>
            <consortium name="US DOE Joint Genome Institute (JGI-PGF)"/>
            <person name="Walter F."/>
            <person name="Albersmeier A."/>
            <person name="Kalinowski J."/>
            <person name="Ruckert C."/>
        </authorList>
    </citation>
    <scope>NUCLEOTIDE SEQUENCE</scope>
    <source>
        <strain evidence="3">CGMCC 1.12726</strain>
    </source>
</reference>
<dbReference type="Gene3D" id="3.30.160.670">
    <property type="match status" value="1"/>
</dbReference>
<proteinExistence type="predicted"/>
<evidence type="ECO:0000256" key="1">
    <source>
        <dbReference type="SAM" id="SignalP"/>
    </source>
</evidence>
<dbReference type="Proteomes" id="UP000632858">
    <property type="component" value="Unassembled WGS sequence"/>
</dbReference>
<keyword evidence="1" id="KW-0732">Signal</keyword>
<dbReference type="InterPro" id="IPR025411">
    <property type="entry name" value="DUF4136"/>
</dbReference>
<dbReference type="EMBL" id="BMFO01000002">
    <property type="protein sequence ID" value="GGF89414.1"/>
    <property type="molecule type" value="Genomic_DNA"/>
</dbReference>
<keyword evidence="3" id="KW-0449">Lipoprotein</keyword>
<dbReference type="Pfam" id="PF13590">
    <property type="entry name" value="DUF4136"/>
    <property type="match status" value="1"/>
</dbReference>
<dbReference type="PROSITE" id="PS51257">
    <property type="entry name" value="PROKAR_LIPOPROTEIN"/>
    <property type="match status" value="1"/>
</dbReference>
<feature type="signal peptide" evidence="1">
    <location>
        <begin position="1"/>
        <end position="21"/>
    </location>
</feature>
<organism evidence="3 4">
    <name type="scientific">Arenimonas maotaiensis</name>
    <dbReference type="NCBI Taxonomy" id="1446479"/>
    <lineage>
        <taxon>Bacteria</taxon>
        <taxon>Pseudomonadati</taxon>
        <taxon>Pseudomonadota</taxon>
        <taxon>Gammaproteobacteria</taxon>
        <taxon>Lysobacterales</taxon>
        <taxon>Lysobacteraceae</taxon>
        <taxon>Arenimonas</taxon>
    </lineage>
</organism>
<dbReference type="AlphaFoldDB" id="A0A917FMG8"/>
<evidence type="ECO:0000259" key="2">
    <source>
        <dbReference type="Pfam" id="PF13590"/>
    </source>
</evidence>
<gene>
    <name evidence="3" type="ORF">GCM10010960_09080</name>
</gene>
<comment type="caution">
    <text evidence="3">The sequence shown here is derived from an EMBL/GenBank/DDBJ whole genome shotgun (WGS) entry which is preliminary data.</text>
</comment>
<name>A0A917FMG8_9GAMM</name>
<reference evidence="3" key="2">
    <citation type="submission" date="2020-09" db="EMBL/GenBank/DDBJ databases">
        <authorList>
            <person name="Sun Q."/>
            <person name="Zhou Y."/>
        </authorList>
    </citation>
    <scope>NUCLEOTIDE SEQUENCE</scope>
    <source>
        <strain evidence="3">CGMCC 1.12726</strain>
    </source>
</reference>
<sequence length="188" mass="20594">MKRIAMKTLLLAAVLGLTACATRPLIDSQTRAGTDFTAYRSYAYVEQPGTDKAGYSTILTSHFKAAVDREMAARGYVFDAADPDLLVNFFSNVETRSESYSTPTVRMGYYGYRGGVIAVPLYGDDVSTRNYRVGTVNIDVVDAKRKELVWEGVLEGALSRKAMRDPAGAVQSAVSQIFQRYPVVAPVQ</sequence>
<dbReference type="RefSeq" id="WP_229730184.1">
    <property type="nucleotide sequence ID" value="NZ_BMFO01000002.1"/>
</dbReference>
<accession>A0A917FMG8</accession>
<evidence type="ECO:0000313" key="3">
    <source>
        <dbReference type="EMBL" id="GGF89414.1"/>
    </source>
</evidence>
<feature type="chain" id="PRO_5037609856" evidence="1">
    <location>
        <begin position="22"/>
        <end position="188"/>
    </location>
</feature>
<protein>
    <submittedName>
        <fullName evidence="3">Lipoprotein</fullName>
    </submittedName>
</protein>
<keyword evidence="4" id="KW-1185">Reference proteome</keyword>